<dbReference type="GO" id="GO:0034245">
    <property type="term" value="C:mitochondrial DNA-directed RNA polymerase complex"/>
    <property type="evidence" value="ECO:0007669"/>
    <property type="project" value="TreeGrafter"/>
</dbReference>
<evidence type="ECO:0000256" key="3">
    <source>
        <dbReference type="ARBA" id="ARBA00022603"/>
    </source>
</evidence>
<dbReference type="GO" id="GO:0000179">
    <property type="term" value="F:rRNA (adenine-N6,N6-)-dimethyltransferase activity"/>
    <property type="evidence" value="ECO:0007669"/>
    <property type="project" value="UniProtKB-UniRule"/>
</dbReference>
<dbReference type="HOGENOM" id="CLU_034228_0_0_1"/>
<reference evidence="9 10" key="1">
    <citation type="journal article" date="2009" name="Nature">
        <title>Evolution of pathogenicity and sexual reproduction in eight Candida genomes.</title>
        <authorList>
            <person name="Butler G."/>
            <person name="Rasmussen M.D."/>
            <person name="Lin M.F."/>
            <person name="Santos M.A."/>
            <person name="Sakthikumar S."/>
            <person name="Munro C.A."/>
            <person name="Rheinbay E."/>
            <person name="Grabherr M."/>
            <person name="Forche A."/>
            <person name="Reedy J.L."/>
            <person name="Agrafioti I."/>
            <person name="Arnaud M.B."/>
            <person name="Bates S."/>
            <person name="Brown A.J."/>
            <person name="Brunke S."/>
            <person name="Costanzo M.C."/>
            <person name="Fitzpatrick D.A."/>
            <person name="de Groot P.W."/>
            <person name="Harris D."/>
            <person name="Hoyer L.L."/>
            <person name="Hube B."/>
            <person name="Klis F.M."/>
            <person name="Kodira C."/>
            <person name="Lennard N."/>
            <person name="Logue M.E."/>
            <person name="Martin R."/>
            <person name="Neiman A.M."/>
            <person name="Nikolaou E."/>
            <person name="Quail M.A."/>
            <person name="Quinn J."/>
            <person name="Santos M.C."/>
            <person name="Schmitzberger F.F."/>
            <person name="Sherlock G."/>
            <person name="Shah P."/>
            <person name="Silverstein K.A."/>
            <person name="Skrzypek M.S."/>
            <person name="Soll D."/>
            <person name="Staggs R."/>
            <person name="Stansfield I."/>
            <person name="Stumpf M.P."/>
            <person name="Sudbery P.E."/>
            <person name="Srikantha T."/>
            <person name="Zeng Q."/>
            <person name="Berman J."/>
            <person name="Berriman M."/>
            <person name="Heitman J."/>
            <person name="Gow N.A."/>
            <person name="Lorenz M.C."/>
            <person name="Birren B.W."/>
            <person name="Kellis M."/>
            <person name="Cuomo C.A."/>
        </authorList>
    </citation>
    <scope>NUCLEOTIDE SEQUENCE [LARGE SCALE GENOMIC DNA]</scope>
    <source>
        <strain evidence="9 10">WO-1</strain>
    </source>
</reference>
<accession>C4YJG5</accession>
<evidence type="ECO:0000256" key="5">
    <source>
        <dbReference type="ARBA" id="ARBA00022691"/>
    </source>
</evidence>
<keyword evidence="4 8" id="KW-0808">Transferase</keyword>
<feature type="binding site" evidence="8">
    <location>
        <position position="152"/>
    </location>
    <ligand>
        <name>S-adenosyl-L-methionine</name>
        <dbReference type="ChEBI" id="CHEBI:59789"/>
    </ligand>
</feature>
<evidence type="ECO:0000256" key="4">
    <source>
        <dbReference type="ARBA" id="ARBA00022679"/>
    </source>
</evidence>
<evidence type="ECO:0000256" key="2">
    <source>
        <dbReference type="ARBA" id="ARBA00013836"/>
    </source>
</evidence>
<dbReference type="Gene3D" id="1.10.8.100">
    <property type="entry name" value="Ribosomal RNA adenine dimethylase-like, domain 2"/>
    <property type="match status" value="1"/>
</dbReference>
<dbReference type="SUPFAM" id="SSF53335">
    <property type="entry name" value="S-adenosyl-L-methionine-dependent methyltransferases"/>
    <property type="match status" value="1"/>
</dbReference>
<evidence type="ECO:0000256" key="7">
    <source>
        <dbReference type="ARBA" id="ARBA00024915"/>
    </source>
</evidence>
<dbReference type="VEuPathDB" id="FungiDB:CAWG_03979"/>
<evidence type="ECO:0000256" key="8">
    <source>
        <dbReference type="PROSITE-ProRule" id="PRU01026"/>
    </source>
</evidence>
<organism evidence="9 10">
    <name type="scientific">Candida albicans (strain WO-1)</name>
    <name type="common">Yeast</name>
    <dbReference type="NCBI Taxonomy" id="294748"/>
    <lineage>
        <taxon>Eukaryota</taxon>
        <taxon>Fungi</taxon>
        <taxon>Dikarya</taxon>
        <taxon>Ascomycota</taxon>
        <taxon>Saccharomycotina</taxon>
        <taxon>Pichiomycetes</taxon>
        <taxon>Debaryomycetaceae</taxon>
        <taxon>Candida/Lodderomyces clade</taxon>
        <taxon>Candida</taxon>
    </lineage>
</organism>
<dbReference type="PIRSF" id="PIRSF011649">
    <property type="entry name" value="MtTFB"/>
    <property type="match status" value="1"/>
</dbReference>
<comment type="caution">
    <text evidence="8">Lacks conserved residue(s) required for the propagation of feature annotation.</text>
</comment>
<feature type="binding site" evidence="8">
    <location>
        <position position="84"/>
    </location>
    <ligand>
        <name>S-adenosyl-L-methionine</name>
        <dbReference type="ChEBI" id="CHEBI:59789"/>
    </ligand>
</feature>
<keyword evidence="3 8" id="KW-0489">Methyltransferase</keyword>
<dbReference type="Proteomes" id="UP000001429">
    <property type="component" value="Chromosome 2"/>
</dbReference>
<sequence length="351" mass="40352">MRILTKARAFNPHLAEMFSNKIPYYYSRAHMADPEACQKILDKLDLKSKYDGSKLDIVDVNPGYGLFSTMLNYELKPRNHILIENKERCVTSLSSIINKLVEETGHNSNFTLYKKDSFIWETYNDLIDKDKLIQPQIKSFDTPHDELLILANWTGNKEESVLAQWIKCCGHRNWLMKYGKVRMVIFAPSVSAMKFLGEPGFKKRRRTGLKRDLYTDSKLIGVVNSEKAPGLGYDARVLVRDQPVLLEPSSAHRDEDYSVIEISPGKYTASQIENIEHFLSAIYLTNKKLVDILPTLAPGAMYMAKDLPEEMLQKSSYEFTCEDIIKLSEAYENWPFKPSVADLYDFDITFS</sequence>
<feature type="binding site" evidence="8">
    <location>
        <position position="116"/>
    </location>
    <ligand>
        <name>S-adenosyl-L-methionine</name>
        <dbReference type="ChEBI" id="CHEBI:59789"/>
    </ligand>
</feature>
<dbReference type="PROSITE" id="PS51689">
    <property type="entry name" value="SAM_RNA_A_N6_MT"/>
    <property type="match status" value="1"/>
</dbReference>
<dbReference type="GO" id="GO:0006391">
    <property type="term" value="P:transcription initiation at mitochondrial promoter"/>
    <property type="evidence" value="ECO:0007669"/>
    <property type="project" value="InterPro"/>
</dbReference>
<dbReference type="GO" id="GO:0005759">
    <property type="term" value="C:mitochondrial matrix"/>
    <property type="evidence" value="ECO:0007669"/>
    <property type="project" value="TreeGrafter"/>
</dbReference>
<dbReference type="InterPro" id="IPR029063">
    <property type="entry name" value="SAM-dependent_MTases_sf"/>
</dbReference>
<evidence type="ECO:0000256" key="6">
    <source>
        <dbReference type="ARBA" id="ARBA00022884"/>
    </source>
</evidence>
<comment type="similarity">
    <text evidence="8">Belongs to the class I-like SAM-binding methyltransferase superfamily. rRNA adenine N(6)-methyltransferase family.</text>
</comment>
<feature type="binding site" evidence="8">
    <location>
        <position position="31"/>
    </location>
    <ligand>
        <name>S-adenosyl-L-methionine</name>
        <dbReference type="ChEBI" id="CHEBI:59789"/>
    </ligand>
</feature>
<comment type="subcellular location">
    <subcellularLocation>
        <location evidence="1">Mitochondrion</location>
    </subcellularLocation>
</comment>
<dbReference type="EMBL" id="CH672350">
    <property type="protein sequence ID" value="EEQ45649.1"/>
    <property type="molecule type" value="Genomic_DNA"/>
</dbReference>
<dbReference type="OrthoDB" id="16079at2759"/>
<keyword evidence="6 8" id="KW-0694">RNA-binding</keyword>
<keyword evidence="5 8" id="KW-0949">S-adenosyl-L-methionine</keyword>
<dbReference type="OMA" id="WDYVTKH"/>
<dbReference type="InterPro" id="IPR001737">
    <property type="entry name" value="KsgA/Erm"/>
</dbReference>
<dbReference type="PaxDb" id="5476-C4YJG5"/>
<dbReference type="Pfam" id="PF00398">
    <property type="entry name" value="RrnaAD"/>
    <property type="match status" value="1"/>
</dbReference>
<keyword evidence="10" id="KW-1185">Reference proteome</keyword>
<comment type="function">
    <text evidence="7">Mitochondrial transcription factor that confers selective promoter recognition on the core subunit of the yeast mitochondrial RNA polymerase. Interacts with DNA in a non-specific manner.</text>
</comment>
<evidence type="ECO:0000256" key="1">
    <source>
        <dbReference type="ARBA" id="ARBA00004173"/>
    </source>
</evidence>
<name>C4YJG5_CANAW</name>
<dbReference type="InterPro" id="IPR016586">
    <property type="entry name" value="Mtf1"/>
</dbReference>
<dbReference type="PANTHER" id="PTHR11727:SF17">
    <property type="entry name" value="DIMETHYLADENOSINE TRANSFERASE 1, MITOCHONDRIAL"/>
    <property type="match status" value="1"/>
</dbReference>
<evidence type="ECO:0000313" key="10">
    <source>
        <dbReference type="Proteomes" id="UP000001429"/>
    </source>
</evidence>
<gene>
    <name evidence="9" type="ORF">CAWG_03979</name>
</gene>
<dbReference type="GO" id="GO:0003723">
    <property type="term" value="F:RNA binding"/>
    <property type="evidence" value="ECO:0007669"/>
    <property type="project" value="UniProtKB-UniRule"/>
</dbReference>
<protein>
    <recommendedName>
        <fullName evidence="2">Mitochondrial transcription factor 1</fullName>
    </recommendedName>
</protein>
<dbReference type="InterPro" id="IPR023165">
    <property type="entry name" value="rRNA_Ade_diMease-like_C"/>
</dbReference>
<evidence type="ECO:0000313" key="9">
    <source>
        <dbReference type="EMBL" id="EEQ45649.1"/>
    </source>
</evidence>
<proteinExistence type="inferred from homology"/>
<dbReference type="AlphaFoldDB" id="C4YJG5"/>
<dbReference type="GO" id="GO:0034246">
    <property type="term" value="F:mitochondrial transcription factor activity"/>
    <property type="evidence" value="ECO:0007669"/>
    <property type="project" value="InterPro"/>
</dbReference>
<dbReference type="PANTHER" id="PTHR11727">
    <property type="entry name" value="DIMETHYLADENOSINE TRANSFERASE"/>
    <property type="match status" value="1"/>
</dbReference>
<dbReference type="Gene3D" id="3.40.50.150">
    <property type="entry name" value="Vaccinia Virus protein VP39"/>
    <property type="match status" value="1"/>
</dbReference>